<dbReference type="SUPFAM" id="SSF55874">
    <property type="entry name" value="ATPase domain of HSP90 chaperone/DNA topoisomerase II/histidine kinase"/>
    <property type="match status" value="1"/>
</dbReference>
<gene>
    <name evidence="9" type="ORF">HK097_010632</name>
</gene>
<evidence type="ECO:0000256" key="1">
    <source>
        <dbReference type="ARBA" id="ARBA00008239"/>
    </source>
</evidence>
<feature type="chain" id="PRO_5042271838" description="Histidine kinase/HSP90-like ATPase domain-containing protein" evidence="7">
    <location>
        <begin position="24"/>
        <end position="784"/>
    </location>
</feature>
<dbReference type="SUPFAM" id="SSF54211">
    <property type="entry name" value="Ribosomal protein S5 domain 2-like"/>
    <property type="match status" value="1"/>
</dbReference>
<dbReference type="PANTHER" id="PTHR11528">
    <property type="entry name" value="HEAT SHOCK PROTEIN 90 FAMILY MEMBER"/>
    <property type="match status" value="1"/>
</dbReference>
<keyword evidence="2 5" id="KW-0547">Nucleotide-binding</keyword>
<feature type="binding site" evidence="5">
    <location>
        <begin position="165"/>
        <end position="166"/>
    </location>
    <ligand>
        <name>ATP</name>
        <dbReference type="ChEBI" id="CHEBI:30616"/>
    </ligand>
</feature>
<evidence type="ECO:0000313" key="9">
    <source>
        <dbReference type="EMBL" id="KAJ3048375.1"/>
    </source>
</evidence>
<feature type="compositionally biased region" description="Acidic residues" evidence="6">
    <location>
        <begin position="284"/>
        <end position="293"/>
    </location>
</feature>
<proteinExistence type="inferred from homology"/>
<dbReference type="Pfam" id="PF13589">
    <property type="entry name" value="HATPase_c_3"/>
    <property type="match status" value="1"/>
</dbReference>
<dbReference type="InterPro" id="IPR037196">
    <property type="entry name" value="HSP90_C"/>
</dbReference>
<evidence type="ECO:0000256" key="7">
    <source>
        <dbReference type="SAM" id="SignalP"/>
    </source>
</evidence>
<evidence type="ECO:0000259" key="8">
    <source>
        <dbReference type="SMART" id="SM00387"/>
    </source>
</evidence>
<dbReference type="GO" id="GO:0005524">
    <property type="term" value="F:ATP binding"/>
    <property type="evidence" value="ECO:0007669"/>
    <property type="project" value="UniProtKB-KW"/>
</dbReference>
<dbReference type="InterPro" id="IPR001404">
    <property type="entry name" value="Hsp90_fam"/>
</dbReference>
<feature type="compositionally biased region" description="Acidic residues" evidence="6">
    <location>
        <begin position="301"/>
        <end position="310"/>
    </location>
</feature>
<dbReference type="GO" id="GO:0140662">
    <property type="term" value="F:ATP-dependent protein folding chaperone"/>
    <property type="evidence" value="ECO:0007669"/>
    <property type="project" value="InterPro"/>
</dbReference>
<dbReference type="PIRSF" id="PIRSF002583">
    <property type="entry name" value="Hsp90"/>
    <property type="match status" value="1"/>
</dbReference>
<sequence>MRTSPLLTLLLLTLLALLPTIRADATAEAVTPDIPVSPADIEGASKLTAQLPDGFSFSKDDEAKIHKSGEKYQFETEVNKLMKIIINSLYKTKEIFLRELISNASDAIDKIRFLSLTDKSALESNPDLKISIVADKEKKTLTIADTGVGMTKKHLKENLGTIAKSGTSEFLSSLENNKTADTSNLIGQFGVGFYSVFLVGDRVTVITKHNDDKQYIWESTSESDFSIIEDPRGNTLGRGTQIIIHLKDDELEFLETDRLSGLVKKYSEFINFPIYLWTTRTETEEVPIEEEEKPSDKAETENEEVEDVSDKEEAQKPKTKTITKTVADWELMNTNKPIWTRSPKSVNTSEYIDFYKSFARDSSEPITYSHFRAEGDIEFSAILFVPETPVENFLQTVVRNVKLFVRRVFIDEFHDFLPRYLGFIKGLVDADDLPLNVSRETLQHNSLYRAIRKKLIGKALQMINELANKDVEKYKKFYERYSAALKVGAIEDRPNSVKLLKLMRWDSSSGKNFTGLVEYVERMKKGQKQIFFITGESNEVVERSPFVEKLVAKGFEVLYFTDGLDEYLTGNIHTFEGHPLQNVAKPGVQYGDDDDESHKKHEEKYKPLTDYLAKELSEWIQTVRVSKQLTKSPCAVFSSEYGATGHMEKLMQAQSYNRKDDWRTNSFLSFKKIFEINPHHPIIEALLSKIEDGKGDEIRDTAYVLFESTAVASGYTVRKPADFAKKIERVVRENLGVDLESEAEVEVLKVQEKEVEKEDEEGEKKEEEGEEVKAKEEEDVHDEL</sequence>
<comment type="similarity">
    <text evidence="1">Belongs to the heat shock protein 90 family.</text>
</comment>
<feature type="binding site" evidence="5">
    <location>
        <position position="439"/>
    </location>
    <ligand>
        <name>ATP</name>
        <dbReference type="ChEBI" id="CHEBI:30616"/>
    </ligand>
</feature>
<dbReference type="FunFam" id="3.30.565.10:FF:000005">
    <property type="entry name" value="Heat shock protein 90"/>
    <property type="match status" value="1"/>
</dbReference>
<feature type="binding site" evidence="5">
    <location>
        <position position="240"/>
    </location>
    <ligand>
        <name>ATP</name>
        <dbReference type="ChEBI" id="CHEBI:30616"/>
    </ligand>
</feature>
<dbReference type="HAMAP" id="MF_00505">
    <property type="entry name" value="HSP90"/>
    <property type="match status" value="1"/>
</dbReference>
<feature type="binding site" evidence="5">
    <location>
        <position position="99"/>
    </location>
    <ligand>
        <name>ATP</name>
        <dbReference type="ChEBI" id="CHEBI:30616"/>
    </ligand>
</feature>
<feature type="domain" description="Histidine kinase/HSP90-like ATPase" evidence="8">
    <location>
        <begin position="92"/>
        <end position="250"/>
    </location>
</feature>
<evidence type="ECO:0000256" key="3">
    <source>
        <dbReference type="ARBA" id="ARBA00022840"/>
    </source>
</evidence>
<dbReference type="Gene3D" id="3.30.230.80">
    <property type="match status" value="1"/>
</dbReference>
<dbReference type="InterPro" id="IPR020568">
    <property type="entry name" value="Ribosomal_Su5_D2-typ_SF"/>
</dbReference>
<keyword evidence="4" id="KW-0143">Chaperone</keyword>
<feature type="binding site" evidence="5">
    <location>
        <position position="103"/>
    </location>
    <ligand>
        <name>ATP</name>
        <dbReference type="ChEBI" id="CHEBI:30616"/>
    </ligand>
</feature>
<dbReference type="GO" id="GO:0051082">
    <property type="term" value="F:unfolded protein binding"/>
    <property type="evidence" value="ECO:0007669"/>
    <property type="project" value="InterPro"/>
</dbReference>
<evidence type="ECO:0000313" key="10">
    <source>
        <dbReference type="Proteomes" id="UP001212841"/>
    </source>
</evidence>
<feature type="signal peptide" evidence="7">
    <location>
        <begin position="1"/>
        <end position="23"/>
    </location>
</feature>
<dbReference type="InterPro" id="IPR036890">
    <property type="entry name" value="HATPase_C_sf"/>
</dbReference>
<feature type="binding site" evidence="5">
    <location>
        <position position="145"/>
    </location>
    <ligand>
        <name>ATP</name>
        <dbReference type="ChEBI" id="CHEBI:30616"/>
    </ligand>
</feature>
<reference evidence="9" key="1">
    <citation type="submission" date="2020-05" db="EMBL/GenBank/DDBJ databases">
        <title>Phylogenomic resolution of chytrid fungi.</title>
        <authorList>
            <person name="Stajich J.E."/>
            <person name="Amses K."/>
            <person name="Simmons R."/>
            <person name="Seto K."/>
            <person name="Myers J."/>
            <person name="Bonds A."/>
            <person name="Quandt C.A."/>
            <person name="Barry K."/>
            <person name="Liu P."/>
            <person name="Grigoriev I."/>
            <person name="Longcore J.E."/>
            <person name="James T.Y."/>
        </authorList>
    </citation>
    <scope>NUCLEOTIDE SEQUENCE</scope>
    <source>
        <strain evidence="9">JEL0318</strain>
    </source>
</reference>
<dbReference type="NCBIfam" id="NF003555">
    <property type="entry name" value="PRK05218.1"/>
    <property type="match status" value="1"/>
</dbReference>
<dbReference type="Gene3D" id="3.30.565.10">
    <property type="entry name" value="Histidine kinase-like ATPase, C-terminal domain"/>
    <property type="match status" value="1"/>
</dbReference>
<comment type="caution">
    <text evidence="9">The sequence shown here is derived from an EMBL/GenBank/DDBJ whole genome shotgun (WGS) entry which is preliminary data.</text>
</comment>
<feature type="binding site" evidence="5">
    <location>
        <position position="164"/>
    </location>
    <ligand>
        <name>ATP</name>
        <dbReference type="ChEBI" id="CHEBI:30616"/>
    </ligand>
</feature>
<accession>A0AAD5X327</accession>
<feature type="binding site" evidence="5">
    <location>
        <position position="150"/>
    </location>
    <ligand>
        <name>ATP</name>
        <dbReference type="ChEBI" id="CHEBI:30616"/>
    </ligand>
</feature>
<dbReference type="PRINTS" id="PR00775">
    <property type="entry name" value="HEATSHOCK90"/>
</dbReference>
<evidence type="ECO:0000256" key="6">
    <source>
        <dbReference type="SAM" id="MobiDB-lite"/>
    </source>
</evidence>
<dbReference type="Proteomes" id="UP001212841">
    <property type="component" value="Unassembled WGS sequence"/>
</dbReference>
<evidence type="ECO:0000256" key="2">
    <source>
        <dbReference type="ARBA" id="ARBA00022741"/>
    </source>
</evidence>
<feature type="region of interest" description="Disordered" evidence="6">
    <location>
        <begin position="283"/>
        <end position="319"/>
    </location>
</feature>
<dbReference type="Gene3D" id="1.20.120.790">
    <property type="entry name" value="Heat shock protein 90, C-terminal domain"/>
    <property type="match status" value="1"/>
</dbReference>
<name>A0AAD5X327_9FUNG</name>
<keyword evidence="7" id="KW-0732">Signal</keyword>
<evidence type="ECO:0000256" key="4">
    <source>
        <dbReference type="ARBA" id="ARBA00023186"/>
    </source>
</evidence>
<dbReference type="CDD" id="cd16927">
    <property type="entry name" value="HATPase_Hsp90-like"/>
    <property type="match status" value="1"/>
</dbReference>
<dbReference type="InterPro" id="IPR020575">
    <property type="entry name" value="Hsp90_N"/>
</dbReference>
<keyword evidence="10" id="KW-1185">Reference proteome</keyword>
<dbReference type="Gene3D" id="3.40.50.11260">
    <property type="match status" value="1"/>
</dbReference>
<keyword evidence="3 5" id="KW-0067">ATP-binding</keyword>
<dbReference type="GO" id="GO:0016887">
    <property type="term" value="F:ATP hydrolysis activity"/>
    <property type="evidence" value="ECO:0007669"/>
    <property type="project" value="InterPro"/>
</dbReference>
<organism evidence="9 10">
    <name type="scientific">Rhizophlyctis rosea</name>
    <dbReference type="NCBI Taxonomy" id="64517"/>
    <lineage>
        <taxon>Eukaryota</taxon>
        <taxon>Fungi</taxon>
        <taxon>Fungi incertae sedis</taxon>
        <taxon>Chytridiomycota</taxon>
        <taxon>Chytridiomycota incertae sedis</taxon>
        <taxon>Chytridiomycetes</taxon>
        <taxon>Rhizophlyctidales</taxon>
        <taxon>Rhizophlyctidaceae</taxon>
        <taxon>Rhizophlyctis</taxon>
    </lineage>
</organism>
<dbReference type="InterPro" id="IPR003594">
    <property type="entry name" value="HATPase_dom"/>
</dbReference>
<feature type="region of interest" description="Disordered" evidence="6">
    <location>
        <begin position="748"/>
        <end position="784"/>
    </location>
</feature>
<feature type="binding site" evidence="5">
    <location>
        <position position="158"/>
    </location>
    <ligand>
        <name>ATP</name>
        <dbReference type="ChEBI" id="CHEBI:30616"/>
    </ligand>
</feature>
<evidence type="ECO:0000256" key="5">
    <source>
        <dbReference type="PIRSR" id="PIRSR002583-1"/>
    </source>
</evidence>
<dbReference type="Pfam" id="PF00183">
    <property type="entry name" value="HSP90"/>
    <property type="match status" value="1"/>
</dbReference>
<protein>
    <recommendedName>
        <fullName evidence="8">Histidine kinase/HSP90-like ATPase domain-containing protein</fullName>
    </recommendedName>
</protein>
<dbReference type="SUPFAM" id="SSF110942">
    <property type="entry name" value="HSP90 C-terminal domain"/>
    <property type="match status" value="1"/>
</dbReference>
<dbReference type="EMBL" id="JADGJD010000802">
    <property type="protein sequence ID" value="KAJ3048375.1"/>
    <property type="molecule type" value="Genomic_DNA"/>
</dbReference>
<dbReference type="AlphaFoldDB" id="A0AAD5X327"/>
<feature type="binding site" evidence="5">
    <location>
        <begin position="188"/>
        <end position="193"/>
    </location>
    <ligand>
        <name>ATP</name>
        <dbReference type="ChEBI" id="CHEBI:30616"/>
    </ligand>
</feature>
<dbReference type="SMART" id="SM00387">
    <property type="entry name" value="HATPase_c"/>
    <property type="match status" value="1"/>
</dbReference>